<name>A0A3M0AIA1_9GAMM</name>
<accession>A0A3M0AIA1</accession>
<dbReference type="SUPFAM" id="SSF55785">
    <property type="entry name" value="PYP-like sensor domain (PAS domain)"/>
    <property type="match status" value="1"/>
</dbReference>
<dbReference type="PANTHER" id="PTHR33121:SF23">
    <property type="entry name" value="CYCLIC DI-GMP PHOSPHODIESTERASE PDEB"/>
    <property type="match status" value="1"/>
</dbReference>
<evidence type="ECO:0000313" key="2">
    <source>
        <dbReference type="EMBL" id="RMA82325.1"/>
    </source>
</evidence>
<evidence type="ECO:0000259" key="1">
    <source>
        <dbReference type="PROSITE" id="PS50883"/>
    </source>
</evidence>
<proteinExistence type="predicted"/>
<organism evidence="2 3">
    <name type="scientific">Umboniibacter marinipuniceus</name>
    <dbReference type="NCBI Taxonomy" id="569599"/>
    <lineage>
        <taxon>Bacteria</taxon>
        <taxon>Pseudomonadati</taxon>
        <taxon>Pseudomonadota</taxon>
        <taxon>Gammaproteobacteria</taxon>
        <taxon>Cellvibrionales</taxon>
        <taxon>Cellvibrionaceae</taxon>
        <taxon>Umboniibacter</taxon>
    </lineage>
</organism>
<dbReference type="InterPro" id="IPR000014">
    <property type="entry name" value="PAS"/>
</dbReference>
<dbReference type="InterPro" id="IPR001633">
    <property type="entry name" value="EAL_dom"/>
</dbReference>
<dbReference type="PROSITE" id="PS50883">
    <property type="entry name" value="EAL"/>
    <property type="match status" value="1"/>
</dbReference>
<dbReference type="InterPro" id="IPR011006">
    <property type="entry name" value="CheY-like_superfamily"/>
</dbReference>
<gene>
    <name evidence="2" type="ORF">DFR27_0274</name>
</gene>
<dbReference type="InterPro" id="IPR035919">
    <property type="entry name" value="EAL_sf"/>
</dbReference>
<dbReference type="SMART" id="SM00052">
    <property type="entry name" value="EAL"/>
    <property type="match status" value="1"/>
</dbReference>
<dbReference type="SUPFAM" id="SSF52172">
    <property type="entry name" value="CheY-like"/>
    <property type="match status" value="1"/>
</dbReference>
<feature type="domain" description="EAL" evidence="1">
    <location>
        <begin position="436"/>
        <end position="685"/>
    </location>
</feature>
<dbReference type="Gene3D" id="3.20.20.450">
    <property type="entry name" value="EAL domain"/>
    <property type="match status" value="1"/>
</dbReference>
<keyword evidence="3" id="KW-1185">Reference proteome</keyword>
<reference evidence="2 3" key="1">
    <citation type="submission" date="2018-10" db="EMBL/GenBank/DDBJ databases">
        <title>Genomic Encyclopedia of Type Strains, Phase IV (KMG-IV): sequencing the most valuable type-strain genomes for metagenomic binning, comparative biology and taxonomic classification.</title>
        <authorList>
            <person name="Goeker M."/>
        </authorList>
    </citation>
    <scope>NUCLEOTIDE SEQUENCE [LARGE SCALE GENOMIC DNA]</scope>
    <source>
        <strain evidence="2 3">DSM 25080</strain>
    </source>
</reference>
<protein>
    <submittedName>
        <fullName evidence="2">EAL domain-containing protein (Putative c-di-GMP-specific phosphodiesterase class I)</fullName>
    </submittedName>
</protein>
<dbReference type="InterPro" id="IPR043128">
    <property type="entry name" value="Rev_trsase/Diguanyl_cyclase"/>
</dbReference>
<dbReference type="SUPFAM" id="SSF55073">
    <property type="entry name" value="Nucleotide cyclase"/>
    <property type="match status" value="1"/>
</dbReference>
<dbReference type="Proteomes" id="UP000267187">
    <property type="component" value="Unassembled WGS sequence"/>
</dbReference>
<dbReference type="OrthoDB" id="7052318at2"/>
<dbReference type="SUPFAM" id="SSF141868">
    <property type="entry name" value="EAL domain-like"/>
    <property type="match status" value="1"/>
</dbReference>
<dbReference type="Gene3D" id="3.30.450.20">
    <property type="entry name" value="PAS domain"/>
    <property type="match status" value="1"/>
</dbReference>
<dbReference type="InterPro" id="IPR035965">
    <property type="entry name" value="PAS-like_dom_sf"/>
</dbReference>
<dbReference type="InterPro" id="IPR050706">
    <property type="entry name" value="Cyclic-di-GMP_PDE-like"/>
</dbReference>
<dbReference type="Gene3D" id="3.40.50.2300">
    <property type="match status" value="1"/>
</dbReference>
<dbReference type="Pfam" id="PF00563">
    <property type="entry name" value="EAL"/>
    <property type="match status" value="1"/>
</dbReference>
<sequence length="685" mass="77088">MDTSERIRLLVANQDEHESTRLISMLESAGINLRPQYVHSPELLDKLTADQTWDLCIIDADNPNLGYREVLQGFRKQRLDIPTLVLCHEDDHPATVIQALKLSAVDAIMHDHDQHLIAVVKREFANRQQRQLRRQAELNQQASDVKAAYLLDDLRTPTAYLQDGMFLYSNRAFLDLFGFEDEDDLIVTPIADLVSDTQYQKQLSKLATGEDAAEQKQLNTQMTTCEGEDFDVVMLIRTTEYDGEACNEIVIPSHRLNFGEQTIAATEFEMPTLMERRQFIERTQQAMRDTQDGKRHQLCYFEAPDYAEATAPFDLGERELLIEQIASYLRDNHQQLGSWGNLGEGKFCLVSQYQNETACLAELEVVIAGLDKQVWECGEKSTRLHLRAGICQVSSVHASVDDLLAAAKEAHAAAVKLSQAAAIFEFADDAQPELTTEDIITQVKSALADERFKLLFQPIINIHGNTQELYEVLLRLIDEEGNEVSPAEWREQVAKSGLGALIDRWVIREAAKKLALHLRDGHDTKLLINLSEAALNDDGLPAFLGSLFNAAGLPRESLVMQLSEKDVNRNLKNAARLTESLAGLQCHAALTHFGSSLNPFETLNHLIIDWVKVDGSYTKDLQDGGDTKVLQTLLTQLHEEERETIIPMVENAAIINKLWQSGAKHIQGYYVQAPSDDMAHDFELY</sequence>
<dbReference type="CDD" id="cd01948">
    <property type="entry name" value="EAL"/>
    <property type="match status" value="1"/>
</dbReference>
<dbReference type="PANTHER" id="PTHR33121">
    <property type="entry name" value="CYCLIC DI-GMP PHOSPHODIESTERASE PDEF"/>
    <property type="match status" value="1"/>
</dbReference>
<dbReference type="GO" id="GO:0071111">
    <property type="term" value="F:cyclic-guanylate-specific phosphodiesterase activity"/>
    <property type="evidence" value="ECO:0007669"/>
    <property type="project" value="InterPro"/>
</dbReference>
<dbReference type="AlphaFoldDB" id="A0A3M0AIA1"/>
<dbReference type="EMBL" id="REFJ01000001">
    <property type="protein sequence ID" value="RMA82325.1"/>
    <property type="molecule type" value="Genomic_DNA"/>
</dbReference>
<dbReference type="Gene3D" id="3.30.70.270">
    <property type="match status" value="1"/>
</dbReference>
<dbReference type="RefSeq" id="WP_121875665.1">
    <property type="nucleotide sequence ID" value="NZ_REFJ01000001.1"/>
</dbReference>
<dbReference type="InterPro" id="IPR029787">
    <property type="entry name" value="Nucleotide_cyclase"/>
</dbReference>
<evidence type="ECO:0000313" key="3">
    <source>
        <dbReference type="Proteomes" id="UP000267187"/>
    </source>
</evidence>
<dbReference type="CDD" id="cd00130">
    <property type="entry name" value="PAS"/>
    <property type="match status" value="1"/>
</dbReference>
<comment type="caution">
    <text evidence="2">The sequence shown here is derived from an EMBL/GenBank/DDBJ whole genome shotgun (WGS) entry which is preliminary data.</text>
</comment>